<evidence type="ECO:0000256" key="4">
    <source>
        <dbReference type="ARBA" id="ARBA00023002"/>
    </source>
</evidence>
<feature type="domain" description="Enoyl reductase (ER)" evidence="6">
    <location>
        <begin position="12"/>
        <end position="333"/>
    </location>
</feature>
<protein>
    <submittedName>
        <fullName evidence="7">NAD(P)-binding protein</fullName>
    </submittedName>
</protein>
<gene>
    <name evidence="7" type="ORF">DM01DRAFT_1365177</name>
</gene>
<dbReference type="SUPFAM" id="SSF51735">
    <property type="entry name" value="NAD(P)-binding Rossmann-fold domains"/>
    <property type="match status" value="1"/>
</dbReference>
<accession>A0A1X2GXT3</accession>
<evidence type="ECO:0000256" key="2">
    <source>
        <dbReference type="ARBA" id="ARBA00022723"/>
    </source>
</evidence>
<dbReference type="CDD" id="cd05283">
    <property type="entry name" value="CAD1"/>
    <property type="match status" value="1"/>
</dbReference>
<organism evidence="7 8">
    <name type="scientific">Hesseltinella vesiculosa</name>
    <dbReference type="NCBI Taxonomy" id="101127"/>
    <lineage>
        <taxon>Eukaryota</taxon>
        <taxon>Fungi</taxon>
        <taxon>Fungi incertae sedis</taxon>
        <taxon>Mucoromycota</taxon>
        <taxon>Mucoromycotina</taxon>
        <taxon>Mucoromycetes</taxon>
        <taxon>Mucorales</taxon>
        <taxon>Cunninghamellaceae</taxon>
        <taxon>Hesseltinella</taxon>
    </lineage>
</organism>
<keyword evidence="3 5" id="KW-0862">Zinc</keyword>
<proteinExistence type="inferred from homology"/>
<evidence type="ECO:0000256" key="1">
    <source>
        <dbReference type="ARBA" id="ARBA00001947"/>
    </source>
</evidence>
<dbReference type="InterPro" id="IPR047109">
    <property type="entry name" value="CAD-like"/>
</dbReference>
<reference evidence="7 8" key="1">
    <citation type="submission" date="2016-07" db="EMBL/GenBank/DDBJ databases">
        <title>Pervasive Adenine N6-methylation of Active Genes in Fungi.</title>
        <authorList>
            <consortium name="DOE Joint Genome Institute"/>
            <person name="Mondo S.J."/>
            <person name="Dannebaum R.O."/>
            <person name="Kuo R.C."/>
            <person name="Labutti K."/>
            <person name="Haridas S."/>
            <person name="Kuo A."/>
            <person name="Salamov A."/>
            <person name="Ahrendt S.R."/>
            <person name="Lipzen A."/>
            <person name="Sullivan W."/>
            <person name="Andreopoulos W.B."/>
            <person name="Clum A."/>
            <person name="Lindquist E."/>
            <person name="Daum C."/>
            <person name="Ramamoorthy G.K."/>
            <person name="Gryganskyi A."/>
            <person name="Culley D."/>
            <person name="Magnuson J.K."/>
            <person name="James T.Y."/>
            <person name="O'Malley M.A."/>
            <person name="Stajich J.E."/>
            <person name="Spatafora J.W."/>
            <person name="Visel A."/>
            <person name="Grigoriev I.V."/>
        </authorList>
    </citation>
    <scope>NUCLEOTIDE SEQUENCE [LARGE SCALE GENOMIC DNA]</scope>
    <source>
        <strain evidence="7 8">NRRL 3301</strain>
    </source>
</reference>
<keyword evidence="4" id="KW-0560">Oxidoreductase</keyword>
<evidence type="ECO:0000256" key="3">
    <source>
        <dbReference type="ARBA" id="ARBA00022833"/>
    </source>
</evidence>
<dbReference type="SMART" id="SM00829">
    <property type="entry name" value="PKS_ER"/>
    <property type="match status" value="1"/>
</dbReference>
<dbReference type="Gene3D" id="3.90.180.10">
    <property type="entry name" value="Medium-chain alcohol dehydrogenases, catalytic domain"/>
    <property type="match status" value="1"/>
</dbReference>
<dbReference type="PROSITE" id="PS00059">
    <property type="entry name" value="ADH_ZINC"/>
    <property type="match status" value="1"/>
</dbReference>
<name>A0A1X2GXT3_9FUNG</name>
<dbReference type="InterPro" id="IPR002328">
    <property type="entry name" value="ADH_Zn_CS"/>
</dbReference>
<evidence type="ECO:0000256" key="5">
    <source>
        <dbReference type="RuleBase" id="RU361277"/>
    </source>
</evidence>
<comment type="caution">
    <text evidence="7">The sequence shown here is derived from an EMBL/GenBank/DDBJ whole genome shotgun (WGS) entry which is preliminary data.</text>
</comment>
<dbReference type="InterPro" id="IPR013149">
    <property type="entry name" value="ADH-like_C"/>
</dbReference>
<sequence>MAITINSFNTTGESGKFKKVTRQVEGLERHQILIKILASGICHTDCYYMGQEGLCLGHEPAGVVEEVGSEVTNFKVGDRAGFSYLKSACLVCEQCVAGDDLYCQNRVIFPGNDNMNGYADKAVVDSRFAYQIPEGLDLKDTGVLMCAGSTVFNALYSTNTSPTHRVAIIGLGGLGHLALQFANKWGTHVTAISTTDSKKEEALSFGAYDFLNSKKFDDADYTASIEKFDLIINTASADLEYDQYIKLLKPKGKFLLVGVPMKPITVNGSPFIGNEIGMRGSLVGGRETVRKMLAFAAQHKIRPKIEELPLTLEGLEEGIDRCLQYKARYRVVLVAQE</sequence>
<dbReference type="STRING" id="101127.A0A1X2GXT3"/>
<keyword evidence="2 5" id="KW-0479">Metal-binding</keyword>
<dbReference type="SUPFAM" id="SSF50129">
    <property type="entry name" value="GroES-like"/>
    <property type="match status" value="1"/>
</dbReference>
<evidence type="ECO:0000313" key="7">
    <source>
        <dbReference type="EMBL" id="ORX62835.1"/>
    </source>
</evidence>
<dbReference type="Proteomes" id="UP000242146">
    <property type="component" value="Unassembled WGS sequence"/>
</dbReference>
<dbReference type="Gene3D" id="3.40.50.720">
    <property type="entry name" value="NAD(P)-binding Rossmann-like Domain"/>
    <property type="match status" value="1"/>
</dbReference>
<dbReference type="GO" id="GO:0008270">
    <property type="term" value="F:zinc ion binding"/>
    <property type="evidence" value="ECO:0007669"/>
    <property type="project" value="InterPro"/>
</dbReference>
<comment type="similarity">
    <text evidence="5">Belongs to the zinc-containing alcohol dehydrogenase family.</text>
</comment>
<dbReference type="EMBL" id="MCGT01000001">
    <property type="protein sequence ID" value="ORX62835.1"/>
    <property type="molecule type" value="Genomic_DNA"/>
</dbReference>
<keyword evidence="8" id="KW-1185">Reference proteome</keyword>
<dbReference type="InterPro" id="IPR020843">
    <property type="entry name" value="ER"/>
</dbReference>
<dbReference type="AlphaFoldDB" id="A0A1X2GXT3"/>
<dbReference type="InterPro" id="IPR036291">
    <property type="entry name" value="NAD(P)-bd_dom_sf"/>
</dbReference>
<dbReference type="Pfam" id="PF00107">
    <property type="entry name" value="ADH_zinc_N"/>
    <property type="match status" value="1"/>
</dbReference>
<dbReference type="FunFam" id="3.40.50.720:FF:000022">
    <property type="entry name" value="Cinnamyl alcohol dehydrogenase"/>
    <property type="match status" value="1"/>
</dbReference>
<dbReference type="InterPro" id="IPR011032">
    <property type="entry name" value="GroES-like_sf"/>
</dbReference>
<dbReference type="OrthoDB" id="1560166at2759"/>
<dbReference type="PANTHER" id="PTHR42683">
    <property type="entry name" value="ALDEHYDE REDUCTASE"/>
    <property type="match status" value="1"/>
</dbReference>
<dbReference type="GO" id="GO:0016616">
    <property type="term" value="F:oxidoreductase activity, acting on the CH-OH group of donors, NAD or NADP as acceptor"/>
    <property type="evidence" value="ECO:0007669"/>
    <property type="project" value="InterPro"/>
</dbReference>
<dbReference type="Pfam" id="PF08240">
    <property type="entry name" value="ADH_N"/>
    <property type="match status" value="1"/>
</dbReference>
<comment type="cofactor">
    <cofactor evidence="1 5">
        <name>Zn(2+)</name>
        <dbReference type="ChEBI" id="CHEBI:29105"/>
    </cofactor>
</comment>
<dbReference type="InterPro" id="IPR013154">
    <property type="entry name" value="ADH-like_N"/>
</dbReference>
<evidence type="ECO:0000259" key="6">
    <source>
        <dbReference type="SMART" id="SM00829"/>
    </source>
</evidence>
<evidence type="ECO:0000313" key="8">
    <source>
        <dbReference type="Proteomes" id="UP000242146"/>
    </source>
</evidence>